<proteinExistence type="predicted"/>
<evidence type="ECO:0000313" key="1">
    <source>
        <dbReference type="EMBL" id="GAG96322.1"/>
    </source>
</evidence>
<dbReference type="EMBL" id="BART01023752">
    <property type="protein sequence ID" value="GAG96322.1"/>
    <property type="molecule type" value="Genomic_DNA"/>
</dbReference>
<dbReference type="AlphaFoldDB" id="X1CTM2"/>
<sequence>QDDVCVIIYEKLDWEEGGPFGDKYFTKEY</sequence>
<accession>X1CTM2</accession>
<organism evidence="1">
    <name type="scientific">marine sediment metagenome</name>
    <dbReference type="NCBI Taxonomy" id="412755"/>
    <lineage>
        <taxon>unclassified sequences</taxon>
        <taxon>metagenomes</taxon>
        <taxon>ecological metagenomes</taxon>
    </lineage>
</organism>
<name>X1CTM2_9ZZZZ</name>
<comment type="caution">
    <text evidence="1">The sequence shown here is derived from an EMBL/GenBank/DDBJ whole genome shotgun (WGS) entry which is preliminary data.</text>
</comment>
<reference evidence="1" key="1">
    <citation type="journal article" date="2014" name="Front. Microbiol.">
        <title>High frequency of phylogenetically diverse reductive dehalogenase-homologous genes in deep subseafloor sedimentary metagenomes.</title>
        <authorList>
            <person name="Kawai M."/>
            <person name="Futagami T."/>
            <person name="Toyoda A."/>
            <person name="Takaki Y."/>
            <person name="Nishi S."/>
            <person name="Hori S."/>
            <person name="Arai W."/>
            <person name="Tsubouchi T."/>
            <person name="Morono Y."/>
            <person name="Uchiyama I."/>
            <person name="Ito T."/>
            <person name="Fujiyama A."/>
            <person name="Inagaki F."/>
            <person name="Takami H."/>
        </authorList>
    </citation>
    <scope>NUCLEOTIDE SEQUENCE</scope>
    <source>
        <strain evidence="1">Expedition CK06-06</strain>
    </source>
</reference>
<gene>
    <name evidence="1" type="ORF">S01H4_43116</name>
</gene>
<protein>
    <submittedName>
        <fullName evidence="1">Uncharacterized protein</fullName>
    </submittedName>
</protein>
<feature type="non-terminal residue" evidence="1">
    <location>
        <position position="1"/>
    </location>
</feature>